<gene>
    <name evidence="2" type="ORF">R3P38DRAFT_2960413</name>
</gene>
<feature type="region of interest" description="Disordered" evidence="1">
    <location>
        <begin position="114"/>
        <end position="145"/>
    </location>
</feature>
<dbReference type="AlphaFoldDB" id="A0AAW0B7Z9"/>
<sequence length="226" mass="24129">MYVIRGVYSSSSFSNLRAPSRSQGVPVVRLCWLSINSLTPLSANDGTRELYKAHIYRTKPSSHNCTKCLSFHRLILHILMRITGGVGGAGGQGAHGGAGGKGCAPDLRFFRFDQASSNSPDSESEPRLVTRAEGGRGGAGGAGELMGGAGGVGENVLLPDLPPEVVNRIFGHIGGKFANSILSRCNEFQLIGISQKVPVEWAVRHQSSQGKTERVKLHNQLEHPCK</sequence>
<evidence type="ECO:0000256" key="1">
    <source>
        <dbReference type="SAM" id="MobiDB-lite"/>
    </source>
</evidence>
<comment type="caution">
    <text evidence="2">The sequence shown here is derived from an EMBL/GenBank/DDBJ whole genome shotgun (WGS) entry which is preliminary data.</text>
</comment>
<proteinExistence type="predicted"/>
<feature type="compositionally biased region" description="Gly residues" evidence="1">
    <location>
        <begin position="135"/>
        <end position="145"/>
    </location>
</feature>
<evidence type="ECO:0000313" key="3">
    <source>
        <dbReference type="Proteomes" id="UP001362999"/>
    </source>
</evidence>
<dbReference type="Proteomes" id="UP001362999">
    <property type="component" value="Unassembled WGS sequence"/>
</dbReference>
<name>A0AAW0B7Z9_9AGAR</name>
<feature type="compositionally biased region" description="Basic and acidic residues" evidence="1">
    <location>
        <begin position="124"/>
        <end position="134"/>
    </location>
</feature>
<accession>A0AAW0B7Z9</accession>
<keyword evidence="3" id="KW-1185">Reference proteome</keyword>
<evidence type="ECO:0008006" key="4">
    <source>
        <dbReference type="Google" id="ProtNLM"/>
    </source>
</evidence>
<dbReference type="EMBL" id="JAWWNJ010000037">
    <property type="protein sequence ID" value="KAK7022306.1"/>
    <property type="molecule type" value="Genomic_DNA"/>
</dbReference>
<organism evidence="2 3">
    <name type="scientific">Favolaschia claudopus</name>
    <dbReference type="NCBI Taxonomy" id="2862362"/>
    <lineage>
        <taxon>Eukaryota</taxon>
        <taxon>Fungi</taxon>
        <taxon>Dikarya</taxon>
        <taxon>Basidiomycota</taxon>
        <taxon>Agaricomycotina</taxon>
        <taxon>Agaricomycetes</taxon>
        <taxon>Agaricomycetidae</taxon>
        <taxon>Agaricales</taxon>
        <taxon>Marasmiineae</taxon>
        <taxon>Mycenaceae</taxon>
        <taxon>Favolaschia</taxon>
    </lineage>
</organism>
<evidence type="ECO:0000313" key="2">
    <source>
        <dbReference type="EMBL" id="KAK7022306.1"/>
    </source>
</evidence>
<protein>
    <recommendedName>
        <fullName evidence="4">F-box domain-containing protein</fullName>
    </recommendedName>
</protein>
<reference evidence="2 3" key="1">
    <citation type="journal article" date="2024" name="J Genomics">
        <title>Draft genome sequencing and assembly of Favolaschia claudopus CIRM-BRFM 2984 isolated from oak limbs.</title>
        <authorList>
            <person name="Navarro D."/>
            <person name="Drula E."/>
            <person name="Chaduli D."/>
            <person name="Cazenave R."/>
            <person name="Ahrendt S."/>
            <person name="Wang J."/>
            <person name="Lipzen A."/>
            <person name="Daum C."/>
            <person name="Barry K."/>
            <person name="Grigoriev I.V."/>
            <person name="Favel A."/>
            <person name="Rosso M.N."/>
            <person name="Martin F."/>
        </authorList>
    </citation>
    <scope>NUCLEOTIDE SEQUENCE [LARGE SCALE GENOMIC DNA]</scope>
    <source>
        <strain evidence="2 3">CIRM-BRFM 2984</strain>
    </source>
</reference>